<comment type="subcellular location">
    <subcellularLocation>
        <location evidence="1">Cytoplasm</location>
        <location evidence="1">Cytoskeleton</location>
    </subcellularLocation>
</comment>
<evidence type="ECO:0000256" key="4">
    <source>
        <dbReference type="ARBA" id="ARBA00023212"/>
    </source>
</evidence>
<dbReference type="SUPFAM" id="SSF52540">
    <property type="entry name" value="P-loop containing nucleoside triphosphate hydrolases"/>
    <property type="match status" value="1"/>
</dbReference>
<sequence length="271" mass="29838">MCHAFNISKQASLEVTECIAGLRKDFRSSFPPMERISSATVPSAANSQRPPPLPPSPIRTNTKLRLCAMVSRDDITNGGITLPAANQIHIAGAVKSHSKNAFENVFGPETAQDQICSNVLPELVQSVFTGQDSTLIALGTKSRGKECLLYGAPPSSAGLFQSAIKSIFKITDEYRKSKPDTRYQIRMSALQYSQRDNQLTDLLSPFNSDPRRRTVRVVDDPRAGAFLENESEIRVDSPDLALFYLNTVADHRIIGKLTGYYNALEATYVVQ</sequence>
<reference evidence="8" key="1">
    <citation type="submission" date="2021-06" db="EMBL/GenBank/DDBJ databases">
        <title>Parelaphostrongylus tenuis whole genome reference sequence.</title>
        <authorList>
            <person name="Garwood T.J."/>
            <person name="Larsen P.A."/>
            <person name="Fountain-Jones N.M."/>
            <person name="Garbe J.R."/>
            <person name="Macchietto M.G."/>
            <person name="Kania S.A."/>
            <person name="Gerhold R.W."/>
            <person name="Richards J.E."/>
            <person name="Wolf T.M."/>
        </authorList>
    </citation>
    <scope>NUCLEOTIDE SEQUENCE</scope>
    <source>
        <strain evidence="8">MNPRO001-30</strain>
        <tissue evidence="8">Meninges</tissue>
    </source>
</reference>
<protein>
    <recommendedName>
        <fullName evidence="7">Kinesin motor domain-containing protein</fullName>
    </recommendedName>
</protein>
<dbReference type="Gene3D" id="3.40.850.10">
    <property type="entry name" value="Kinesin motor domain"/>
    <property type="match status" value="1"/>
</dbReference>
<keyword evidence="3" id="KW-0067">ATP-binding</keyword>
<dbReference type="InterPro" id="IPR027417">
    <property type="entry name" value="P-loop_NTPase"/>
</dbReference>
<dbReference type="PROSITE" id="PS50067">
    <property type="entry name" value="KINESIN_MOTOR_2"/>
    <property type="match status" value="1"/>
</dbReference>
<dbReference type="Pfam" id="PF00225">
    <property type="entry name" value="Kinesin"/>
    <property type="match status" value="1"/>
</dbReference>
<keyword evidence="9" id="KW-1185">Reference proteome</keyword>
<evidence type="ECO:0000256" key="6">
    <source>
        <dbReference type="SAM" id="MobiDB-lite"/>
    </source>
</evidence>
<dbReference type="GO" id="GO:0007018">
    <property type="term" value="P:microtubule-based movement"/>
    <property type="evidence" value="ECO:0007669"/>
    <property type="project" value="InterPro"/>
</dbReference>
<comment type="similarity">
    <text evidence="5">Belongs to the TRAFAC class myosin-kinesin ATPase superfamily. Kinesin family.</text>
</comment>
<dbReference type="Proteomes" id="UP001196413">
    <property type="component" value="Unassembled WGS sequence"/>
</dbReference>
<organism evidence="8 9">
    <name type="scientific">Parelaphostrongylus tenuis</name>
    <name type="common">Meningeal worm</name>
    <dbReference type="NCBI Taxonomy" id="148309"/>
    <lineage>
        <taxon>Eukaryota</taxon>
        <taxon>Metazoa</taxon>
        <taxon>Ecdysozoa</taxon>
        <taxon>Nematoda</taxon>
        <taxon>Chromadorea</taxon>
        <taxon>Rhabditida</taxon>
        <taxon>Rhabditina</taxon>
        <taxon>Rhabditomorpha</taxon>
        <taxon>Strongyloidea</taxon>
        <taxon>Metastrongylidae</taxon>
        <taxon>Parelaphostrongylus</taxon>
    </lineage>
</organism>
<feature type="domain" description="Kinesin motor" evidence="7">
    <location>
        <begin position="57"/>
        <end position="271"/>
    </location>
</feature>
<keyword evidence="4" id="KW-0206">Cytoskeleton</keyword>
<feature type="region of interest" description="Disordered" evidence="6">
    <location>
        <begin position="38"/>
        <end position="58"/>
    </location>
</feature>
<dbReference type="InterPro" id="IPR027640">
    <property type="entry name" value="Kinesin-like_fam"/>
</dbReference>
<evidence type="ECO:0000256" key="3">
    <source>
        <dbReference type="ARBA" id="ARBA00022840"/>
    </source>
</evidence>
<dbReference type="GO" id="GO:0003777">
    <property type="term" value="F:microtubule motor activity"/>
    <property type="evidence" value="ECO:0007669"/>
    <property type="project" value="InterPro"/>
</dbReference>
<dbReference type="EMBL" id="JAHQIW010006761">
    <property type="protein sequence ID" value="KAJ1370268.1"/>
    <property type="molecule type" value="Genomic_DNA"/>
</dbReference>
<accession>A0AAD5WI48</accession>
<dbReference type="AlphaFoldDB" id="A0AAD5WI48"/>
<dbReference type="GO" id="GO:0008017">
    <property type="term" value="F:microtubule binding"/>
    <property type="evidence" value="ECO:0007669"/>
    <property type="project" value="InterPro"/>
</dbReference>
<dbReference type="GO" id="GO:0005524">
    <property type="term" value="F:ATP binding"/>
    <property type="evidence" value="ECO:0007669"/>
    <property type="project" value="UniProtKB-KW"/>
</dbReference>
<evidence type="ECO:0000256" key="2">
    <source>
        <dbReference type="ARBA" id="ARBA00022741"/>
    </source>
</evidence>
<keyword evidence="4" id="KW-0963">Cytoplasm</keyword>
<evidence type="ECO:0000256" key="1">
    <source>
        <dbReference type="ARBA" id="ARBA00004245"/>
    </source>
</evidence>
<comment type="caution">
    <text evidence="8">The sequence shown here is derived from an EMBL/GenBank/DDBJ whole genome shotgun (WGS) entry which is preliminary data.</text>
</comment>
<dbReference type="GO" id="GO:0005856">
    <property type="term" value="C:cytoskeleton"/>
    <property type="evidence" value="ECO:0007669"/>
    <property type="project" value="UniProtKB-SubCell"/>
</dbReference>
<keyword evidence="2" id="KW-0547">Nucleotide-binding</keyword>
<dbReference type="PANTHER" id="PTHR21608:SF7">
    <property type="entry name" value="KINESIN-LIKE PROTEIN CG14535"/>
    <property type="match status" value="1"/>
</dbReference>
<evidence type="ECO:0000256" key="5">
    <source>
        <dbReference type="PROSITE-ProRule" id="PRU00283"/>
    </source>
</evidence>
<dbReference type="PANTHER" id="PTHR21608">
    <property type="entry name" value="KINESIN-LIKE PROTEIN CG14535"/>
    <property type="match status" value="1"/>
</dbReference>
<name>A0AAD5WI48_PARTN</name>
<proteinExistence type="inferred from homology"/>
<evidence type="ECO:0000313" key="9">
    <source>
        <dbReference type="Proteomes" id="UP001196413"/>
    </source>
</evidence>
<evidence type="ECO:0000313" key="8">
    <source>
        <dbReference type="EMBL" id="KAJ1370268.1"/>
    </source>
</evidence>
<dbReference type="InterPro" id="IPR001752">
    <property type="entry name" value="Kinesin_motor_dom"/>
</dbReference>
<dbReference type="InterPro" id="IPR036961">
    <property type="entry name" value="Kinesin_motor_dom_sf"/>
</dbReference>
<gene>
    <name evidence="8" type="ORF">KIN20_031961</name>
</gene>
<comment type="caution">
    <text evidence="5">Lacks conserved residue(s) required for the propagation of feature annotation.</text>
</comment>
<feature type="compositionally biased region" description="Polar residues" evidence="6">
    <location>
        <begin position="38"/>
        <end position="48"/>
    </location>
</feature>
<evidence type="ECO:0000259" key="7">
    <source>
        <dbReference type="PROSITE" id="PS50067"/>
    </source>
</evidence>